<dbReference type="STRING" id="519452.SAMN04488139_1059"/>
<dbReference type="GO" id="GO:0051082">
    <property type="term" value="F:unfolded protein binding"/>
    <property type="evidence" value="ECO:0007669"/>
    <property type="project" value="InterPro"/>
</dbReference>
<dbReference type="SUPFAM" id="SSF111384">
    <property type="entry name" value="OmpH-like"/>
    <property type="match status" value="1"/>
</dbReference>
<evidence type="ECO:0000313" key="5">
    <source>
        <dbReference type="Proteomes" id="UP000286985"/>
    </source>
</evidence>
<dbReference type="InterPro" id="IPR024930">
    <property type="entry name" value="Skp_dom_sf"/>
</dbReference>
<organism evidence="4 5">
    <name type="scientific">Pseudidiomarina donghaiensis</name>
    <dbReference type="NCBI Taxonomy" id="519452"/>
    <lineage>
        <taxon>Bacteria</taxon>
        <taxon>Pseudomonadati</taxon>
        <taxon>Pseudomonadota</taxon>
        <taxon>Gammaproteobacteria</taxon>
        <taxon>Alteromonadales</taxon>
        <taxon>Idiomarinaceae</taxon>
        <taxon>Pseudidiomarina</taxon>
    </lineage>
</organism>
<keyword evidence="1 3" id="KW-0732">Signal</keyword>
<evidence type="ECO:0000256" key="2">
    <source>
        <dbReference type="PIRNR" id="PIRNR002094"/>
    </source>
</evidence>
<comment type="similarity">
    <text evidence="2">Belongs to the skp family.</text>
</comment>
<reference evidence="5" key="1">
    <citation type="journal article" date="2018" name="Front. Microbiol.">
        <title>Genome-Based Analysis Reveals the Taxonomy and Diversity of the Family Idiomarinaceae.</title>
        <authorList>
            <person name="Liu Y."/>
            <person name="Lai Q."/>
            <person name="Shao Z."/>
        </authorList>
    </citation>
    <scope>NUCLEOTIDE SEQUENCE [LARGE SCALE GENOMIC DNA]</scope>
    <source>
        <strain evidence="5">908033</strain>
    </source>
</reference>
<proteinExistence type="inferred from homology"/>
<dbReference type="SMART" id="SM00935">
    <property type="entry name" value="OmpH"/>
    <property type="match status" value="1"/>
</dbReference>
<dbReference type="EMBL" id="PIPU01000001">
    <property type="protein sequence ID" value="RUO49758.1"/>
    <property type="molecule type" value="Genomic_DNA"/>
</dbReference>
<keyword evidence="5" id="KW-1185">Reference proteome</keyword>
<dbReference type="InterPro" id="IPR005632">
    <property type="entry name" value="Chaperone_Skp"/>
</dbReference>
<dbReference type="GO" id="GO:0050821">
    <property type="term" value="P:protein stabilization"/>
    <property type="evidence" value="ECO:0007669"/>
    <property type="project" value="TreeGrafter"/>
</dbReference>
<evidence type="ECO:0000313" key="4">
    <source>
        <dbReference type="EMBL" id="RUO49758.1"/>
    </source>
</evidence>
<protein>
    <submittedName>
        <fullName evidence="4">Molecular chaperone</fullName>
    </submittedName>
</protein>
<dbReference type="Proteomes" id="UP000286985">
    <property type="component" value="Unassembled WGS sequence"/>
</dbReference>
<comment type="caution">
    <text evidence="4">The sequence shown here is derived from an EMBL/GenBank/DDBJ whole genome shotgun (WGS) entry which is preliminary data.</text>
</comment>
<dbReference type="Gene3D" id="3.30.910.20">
    <property type="entry name" value="Skp domain"/>
    <property type="match status" value="1"/>
</dbReference>
<dbReference type="OrthoDB" id="5624238at2"/>
<evidence type="ECO:0000256" key="3">
    <source>
        <dbReference type="SAM" id="SignalP"/>
    </source>
</evidence>
<feature type="chain" id="PRO_5018989001" evidence="3">
    <location>
        <begin position="23"/>
        <end position="171"/>
    </location>
</feature>
<evidence type="ECO:0000256" key="1">
    <source>
        <dbReference type="ARBA" id="ARBA00022729"/>
    </source>
</evidence>
<name>A0A432XM23_9GAMM</name>
<dbReference type="PANTHER" id="PTHR35089:SF1">
    <property type="entry name" value="CHAPERONE PROTEIN SKP"/>
    <property type="match status" value="1"/>
</dbReference>
<dbReference type="AlphaFoldDB" id="A0A432XM23"/>
<dbReference type="PANTHER" id="PTHR35089">
    <property type="entry name" value="CHAPERONE PROTEIN SKP"/>
    <property type="match status" value="1"/>
</dbReference>
<sequence>MNKMVKTSIAAALLSTALFANAAEAQQKIGYVNMQQVLINLPQARNLEQQVQEEFKGRISEIEEIEGKMQALQEKAERDSKIMSQREMQDMSRELELLDATRQVKTKGLREDMQRRGNELRDQLMAGVMRNAQALASEQQYDVVLSSNSLVYANENFDLTDDVLKKMTGGN</sequence>
<gene>
    <name evidence="4" type="ORF">CWE24_04595</name>
</gene>
<dbReference type="Pfam" id="PF03938">
    <property type="entry name" value="OmpH"/>
    <property type="match status" value="1"/>
</dbReference>
<dbReference type="GO" id="GO:0005829">
    <property type="term" value="C:cytosol"/>
    <property type="evidence" value="ECO:0007669"/>
    <property type="project" value="TreeGrafter"/>
</dbReference>
<feature type="signal peptide" evidence="3">
    <location>
        <begin position="1"/>
        <end position="22"/>
    </location>
</feature>
<accession>A0A432XM23</accession>
<dbReference type="PIRSF" id="PIRSF002094">
    <property type="entry name" value="OMP26_Skp"/>
    <property type="match status" value="1"/>
</dbReference>